<reference evidence="1 2" key="1">
    <citation type="submission" date="2017-11" db="EMBL/GenBank/DDBJ databases">
        <title>De novo assembly and phasing of dikaryotic genomes from two isolates of Puccinia coronata f. sp. avenae, the causal agent of oat crown rust.</title>
        <authorList>
            <person name="Miller M.E."/>
            <person name="Zhang Y."/>
            <person name="Omidvar V."/>
            <person name="Sperschneider J."/>
            <person name="Schwessinger B."/>
            <person name="Raley C."/>
            <person name="Palmer J.M."/>
            <person name="Garnica D."/>
            <person name="Upadhyaya N."/>
            <person name="Rathjen J."/>
            <person name="Taylor J.M."/>
            <person name="Park R.F."/>
            <person name="Dodds P.N."/>
            <person name="Hirsch C.D."/>
            <person name="Kianian S.F."/>
            <person name="Figueroa M."/>
        </authorList>
    </citation>
    <scope>NUCLEOTIDE SEQUENCE [LARGE SCALE GENOMIC DNA]</scope>
    <source>
        <strain evidence="1">12NC29</strain>
    </source>
</reference>
<evidence type="ECO:0000313" key="1">
    <source>
        <dbReference type="EMBL" id="PLW38917.1"/>
    </source>
</evidence>
<protein>
    <submittedName>
        <fullName evidence="1">Uncharacterized protein</fullName>
    </submittedName>
</protein>
<keyword evidence="2" id="KW-1185">Reference proteome</keyword>
<dbReference type="AlphaFoldDB" id="A0A2N5UMR8"/>
<name>A0A2N5UMR8_9BASI</name>
<sequence length="122" mass="13602">MSLATLLLPYHLPHPSSNLSFLSHLRGRPAMAHPHAPPVTSPLANPGQRKPVLFGDINCIPKARYLVVLNTAHLQPILTASAKHSYRFTKRGMQLMALLGKNKLLKRRVHPDNWVPPRDPST</sequence>
<dbReference type="EMBL" id="PGCJ01000201">
    <property type="protein sequence ID" value="PLW38917.1"/>
    <property type="molecule type" value="Genomic_DNA"/>
</dbReference>
<proteinExistence type="predicted"/>
<accession>A0A2N5UMR8</accession>
<evidence type="ECO:0000313" key="2">
    <source>
        <dbReference type="Proteomes" id="UP000235388"/>
    </source>
</evidence>
<gene>
    <name evidence="1" type="ORF">PCANC_15918</name>
</gene>
<organism evidence="1 2">
    <name type="scientific">Puccinia coronata f. sp. avenae</name>
    <dbReference type="NCBI Taxonomy" id="200324"/>
    <lineage>
        <taxon>Eukaryota</taxon>
        <taxon>Fungi</taxon>
        <taxon>Dikarya</taxon>
        <taxon>Basidiomycota</taxon>
        <taxon>Pucciniomycotina</taxon>
        <taxon>Pucciniomycetes</taxon>
        <taxon>Pucciniales</taxon>
        <taxon>Pucciniaceae</taxon>
        <taxon>Puccinia</taxon>
    </lineage>
</organism>
<comment type="caution">
    <text evidence="1">The sequence shown here is derived from an EMBL/GenBank/DDBJ whole genome shotgun (WGS) entry which is preliminary data.</text>
</comment>
<dbReference type="Proteomes" id="UP000235388">
    <property type="component" value="Unassembled WGS sequence"/>
</dbReference>
<dbReference type="OrthoDB" id="2496740at2759"/>